<sequence>MGGQTHDLEVGSRADIVLMEATGPLDALMRAPRRELAIAGGAVVVDAGEVLVG</sequence>
<name>A0A839QQR7_9MICO</name>
<dbReference type="RefSeq" id="WP_183375160.1">
    <property type="nucleotide sequence ID" value="NZ_CBCSFZ010000022.1"/>
</dbReference>
<evidence type="ECO:0000313" key="2">
    <source>
        <dbReference type="Proteomes" id="UP000568050"/>
    </source>
</evidence>
<dbReference type="AlphaFoldDB" id="A0A839QQR7"/>
<proteinExistence type="predicted"/>
<accession>A0A839QQR7</accession>
<dbReference type="InterPro" id="IPR011059">
    <property type="entry name" value="Metal-dep_hydrolase_composite"/>
</dbReference>
<protein>
    <submittedName>
        <fullName evidence="1">Cytosine/adenosine deaminase-related metal-dependent hydrolase</fullName>
    </submittedName>
</protein>
<dbReference type="Proteomes" id="UP000568050">
    <property type="component" value="Unassembled WGS sequence"/>
</dbReference>
<reference evidence="1 2" key="1">
    <citation type="submission" date="2020-08" db="EMBL/GenBank/DDBJ databases">
        <title>Sequencing the genomes of 1000 actinobacteria strains.</title>
        <authorList>
            <person name="Klenk H.-P."/>
        </authorList>
    </citation>
    <scope>NUCLEOTIDE SEQUENCE [LARGE SCALE GENOMIC DNA]</scope>
    <source>
        <strain evidence="1 2">DSM 23040</strain>
    </source>
</reference>
<keyword evidence="1" id="KW-0378">Hydrolase</keyword>
<gene>
    <name evidence="1" type="ORF">FHX50_001071</name>
</gene>
<organism evidence="1 2">
    <name type="scientific">Helcobacillus massiliensis</name>
    <dbReference type="NCBI Taxonomy" id="521392"/>
    <lineage>
        <taxon>Bacteria</taxon>
        <taxon>Bacillati</taxon>
        <taxon>Actinomycetota</taxon>
        <taxon>Actinomycetes</taxon>
        <taxon>Micrococcales</taxon>
        <taxon>Dermabacteraceae</taxon>
        <taxon>Helcobacillus</taxon>
    </lineage>
</organism>
<dbReference type="GO" id="GO:0016810">
    <property type="term" value="F:hydrolase activity, acting on carbon-nitrogen (but not peptide) bonds"/>
    <property type="evidence" value="ECO:0007669"/>
    <property type="project" value="InterPro"/>
</dbReference>
<evidence type="ECO:0000313" key="1">
    <source>
        <dbReference type="EMBL" id="MBB3022823.1"/>
    </source>
</evidence>
<comment type="caution">
    <text evidence="1">The sequence shown here is derived from an EMBL/GenBank/DDBJ whole genome shotgun (WGS) entry which is preliminary data.</text>
</comment>
<keyword evidence="2" id="KW-1185">Reference proteome</keyword>
<dbReference type="EMBL" id="JACHWP010000001">
    <property type="protein sequence ID" value="MBB3022823.1"/>
    <property type="molecule type" value="Genomic_DNA"/>
</dbReference>
<dbReference type="Gene3D" id="2.30.40.10">
    <property type="entry name" value="Urease, subunit C, domain 1"/>
    <property type="match status" value="1"/>
</dbReference>